<dbReference type="EMBL" id="WNWR01000121">
    <property type="protein sequence ID" value="KAE9990807.1"/>
    <property type="molecule type" value="Genomic_DNA"/>
</dbReference>
<accession>A0A8H3ZEY4</accession>
<keyword evidence="4" id="KW-1185">Reference proteome</keyword>
<evidence type="ECO:0000256" key="1">
    <source>
        <dbReference type="SAM" id="Coils"/>
    </source>
</evidence>
<sequence length="512" mass="58079">MPPKQAKLIQTKLPGDNRGKLERLWGGRVDLEDNDSAINAALNEQALRDQAKQLKDEAKKDLESHLETARRTSESEKNDAMDGLRQADIKHGQALRDQAKQLKNEAKKDLDSQLEAARRTSESETNNAINGLKEANVKHQQALRDQAKQLKDDAKRDLDSQLEAARRNGESEKKELEKAVRNELNTAHIAAMQNKQSEHDTAFENSKRYYEDDASRLRRTRKTANNRAAAASEKLKTCETDLNDRDLSLKELGEHYLDLTYRHNRRLNQYVHARAHLILPLRKILSLPSLVEGVNRAGDPIIPDKDNDWDQLWFTNAVVEIEKLKEKAALIATRDAEIARMASTHASRIAASKAQSDELKILVQRRDTTIASKNEQYAIELKSLTEKVALVATRDLTIKKIETELAKSHSLMKQLLEGTARLKRERDDQRTEMANLASQIDVLDRQAAEAESENKKALFKLEEISELENEQQVETNNIYIGRIEAQRRIIDFLAARLGVEMAEIETEAEAGS</sequence>
<reference evidence="3 4" key="1">
    <citation type="submission" date="2019-07" db="EMBL/GenBank/DDBJ databases">
        <title>Venturia inaequalis Genome Resource.</title>
        <authorList>
            <person name="Lichtner F.J."/>
        </authorList>
    </citation>
    <scope>NUCLEOTIDE SEQUENCE [LARGE SCALE GENOMIC DNA]</scope>
    <source>
        <strain evidence="3 4">DMI_063113</strain>
    </source>
</reference>
<name>A0A8H3ZEY4_VENIN</name>
<evidence type="ECO:0000313" key="3">
    <source>
        <dbReference type="EMBL" id="KAE9990807.1"/>
    </source>
</evidence>
<evidence type="ECO:0000313" key="4">
    <source>
        <dbReference type="Proteomes" id="UP000490939"/>
    </source>
</evidence>
<feature type="coiled-coil region" evidence="1">
    <location>
        <begin position="419"/>
        <end position="470"/>
    </location>
</feature>
<dbReference type="Proteomes" id="UP000490939">
    <property type="component" value="Unassembled WGS sequence"/>
</dbReference>
<protein>
    <submittedName>
        <fullName evidence="3">Uncharacterized protein</fullName>
    </submittedName>
</protein>
<evidence type="ECO:0000256" key="2">
    <source>
        <dbReference type="SAM" id="MobiDB-lite"/>
    </source>
</evidence>
<feature type="region of interest" description="Disordered" evidence="2">
    <location>
        <begin position="52"/>
        <end position="81"/>
    </location>
</feature>
<comment type="caution">
    <text evidence="3">The sequence shown here is derived from an EMBL/GenBank/DDBJ whole genome shotgun (WGS) entry which is preliminary data.</text>
</comment>
<organism evidence="3 4">
    <name type="scientific">Venturia inaequalis</name>
    <name type="common">Apple scab fungus</name>
    <dbReference type="NCBI Taxonomy" id="5025"/>
    <lineage>
        <taxon>Eukaryota</taxon>
        <taxon>Fungi</taxon>
        <taxon>Dikarya</taxon>
        <taxon>Ascomycota</taxon>
        <taxon>Pezizomycotina</taxon>
        <taxon>Dothideomycetes</taxon>
        <taxon>Pleosporomycetidae</taxon>
        <taxon>Venturiales</taxon>
        <taxon>Venturiaceae</taxon>
        <taxon>Venturia</taxon>
    </lineage>
</organism>
<feature type="coiled-coil region" evidence="1">
    <location>
        <begin position="214"/>
        <end position="241"/>
    </location>
</feature>
<feature type="region of interest" description="Disordered" evidence="2">
    <location>
        <begin position="102"/>
        <end position="134"/>
    </location>
</feature>
<keyword evidence="1" id="KW-0175">Coiled coil</keyword>
<proteinExistence type="predicted"/>
<gene>
    <name evidence="3" type="ORF">EG327_000954</name>
</gene>
<dbReference type="AlphaFoldDB" id="A0A8H3ZEY4"/>
<feature type="compositionally biased region" description="Basic and acidic residues" evidence="2">
    <location>
        <begin position="102"/>
        <end position="122"/>
    </location>
</feature>